<protein>
    <submittedName>
        <fullName evidence="2">Prolyl oligopeptidase family serine peptidase</fullName>
    </submittedName>
</protein>
<evidence type="ECO:0000259" key="1">
    <source>
        <dbReference type="Pfam" id="PF00326"/>
    </source>
</evidence>
<dbReference type="EMBL" id="JAPNTZ010000018">
    <property type="protein sequence ID" value="MCY1144046.1"/>
    <property type="molecule type" value="Genomic_DNA"/>
</dbReference>
<gene>
    <name evidence="2" type="ORF">OWR29_39135</name>
</gene>
<dbReference type="InterPro" id="IPR029058">
    <property type="entry name" value="AB_hydrolase_fold"/>
</dbReference>
<feature type="domain" description="Peptidase S9 prolyl oligopeptidase catalytic" evidence="1">
    <location>
        <begin position="351"/>
        <end position="545"/>
    </location>
</feature>
<accession>A0ABT4BC40</accession>
<dbReference type="InterPro" id="IPR001375">
    <property type="entry name" value="Peptidase_S9_cat"/>
</dbReference>
<evidence type="ECO:0000313" key="3">
    <source>
        <dbReference type="Proteomes" id="UP001151002"/>
    </source>
</evidence>
<organism evidence="2 3">
    <name type="scientific">Paractinoplanes pyxinae</name>
    <dbReference type="NCBI Taxonomy" id="2997416"/>
    <lineage>
        <taxon>Bacteria</taxon>
        <taxon>Bacillati</taxon>
        <taxon>Actinomycetota</taxon>
        <taxon>Actinomycetes</taxon>
        <taxon>Micromonosporales</taxon>
        <taxon>Micromonosporaceae</taxon>
        <taxon>Paractinoplanes</taxon>
    </lineage>
</organism>
<comment type="caution">
    <text evidence="2">The sequence shown here is derived from an EMBL/GenBank/DDBJ whole genome shotgun (WGS) entry which is preliminary data.</text>
</comment>
<dbReference type="SUPFAM" id="SSF82171">
    <property type="entry name" value="DPP6 N-terminal domain-like"/>
    <property type="match status" value="1"/>
</dbReference>
<dbReference type="InterPro" id="IPR050585">
    <property type="entry name" value="Xaa-Pro_dipeptidyl-ppase/CocE"/>
</dbReference>
<evidence type="ECO:0000313" key="2">
    <source>
        <dbReference type="EMBL" id="MCY1144046.1"/>
    </source>
</evidence>
<dbReference type="RefSeq" id="WP_267568604.1">
    <property type="nucleotide sequence ID" value="NZ_JAPNTZ010000018.1"/>
</dbReference>
<proteinExistence type="predicted"/>
<keyword evidence="3" id="KW-1185">Reference proteome</keyword>
<dbReference type="SUPFAM" id="SSF53474">
    <property type="entry name" value="alpha/beta-Hydrolases"/>
    <property type="match status" value="1"/>
</dbReference>
<dbReference type="PANTHER" id="PTHR43056:SF5">
    <property type="entry name" value="PEPTIDASE S9 PROLYL OLIGOPEPTIDASE CATALYTIC DOMAIN-CONTAINING PROTEIN"/>
    <property type="match status" value="1"/>
</dbReference>
<reference evidence="2" key="1">
    <citation type="submission" date="2022-11" db="EMBL/GenBank/DDBJ databases">
        <authorList>
            <person name="Somphong A."/>
            <person name="Phongsopitanun W."/>
        </authorList>
    </citation>
    <scope>NUCLEOTIDE SEQUENCE</scope>
    <source>
        <strain evidence="2">Pm04-4</strain>
    </source>
</reference>
<dbReference type="PANTHER" id="PTHR43056">
    <property type="entry name" value="PEPTIDASE S9 PROLYL OLIGOPEPTIDASE"/>
    <property type="match status" value="1"/>
</dbReference>
<name>A0ABT4BC40_9ACTN</name>
<dbReference type="Proteomes" id="UP001151002">
    <property type="component" value="Unassembled WGS sequence"/>
</dbReference>
<dbReference type="Gene3D" id="3.40.50.1820">
    <property type="entry name" value="alpha/beta hydrolase"/>
    <property type="match status" value="1"/>
</dbReference>
<sequence length="547" mass="59528">MRAPLGGEGAEFSHPGADIGSDLHGYGGAAYATDGNLVWYVDRAHGNLWLLEEGRARIVMQRRADENLGDLTAAGGRLLCIRERADRNDLVEVFPDGTSKSILTSDSFLGSPRERGTQLVWLNWDADQMPWDGSKLNTGTLNDGALIDATTISGSRYESVTQPSWGPDGRLWFISDKSGWWNLYRWNGVSKASTPMAPMPADLAPPEWEAGYHGYAVRADNSIALITHGGLQQRLRIMRGNSLEVVSTNFTSFKPYLVSHGRSLFAVAGSPTQTPQVAKIDPDNPQASAPRTHASLDISTISTPEPLEFHGFSGGTMYALFYPPTVEPTGNPPPLIVRVHPGPTSAMTSRLDWSLQYFTGHGFAVVDVDYRGSSGYGRDFRRSLYGRWGTADVEDCSAVAEYLIEVNRAHRRKIFITGASAGGYTALQAISQPSVFAGAVARSAIIDPQRWRHTAPRWQQPHAAALAGPAGTVRAQRIRKPVLLIHGTDDHVAPLEDVEALSRGMSARGLPSQLIVLDARHELSAQHALASALEAELNFYRRLLADG</sequence>
<dbReference type="Pfam" id="PF00326">
    <property type="entry name" value="Peptidase_S9"/>
    <property type="match status" value="1"/>
</dbReference>